<dbReference type="InterPro" id="IPR020575">
    <property type="entry name" value="Hsp90_N"/>
</dbReference>
<dbReference type="RefSeq" id="WP_146962407.1">
    <property type="nucleotide sequence ID" value="NZ_CP042467.1"/>
</dbReference>
<gene>
    <name evidence="1" type="ORF">FRD01_18555</name>
</gene>
<evidence type="ECO:0000313" key="2">
    <source>
        <dbReference type="Proteomes" id="UP000321595"/>
    </source>
</evidence>
<keyword evidence="2" id="KW-1185">Reference proteome</keyword>
<dbReference type="AlphaFoldDB" id="A0A5B8XUX1"/>
<reference evidence="1 2" key="1">
    <citation type="submission" date="2019-08" db="EMBL/GenBank/DDBJ databases">
        <authorList>
            <person name="Liang Q."/>
        </authorList>
    </citation>
    <scope>NUCLEOTIDE SEQUENCE [LARGE SCALE GENOMIC DNA]</scope>
    <source>
        <strain evidence="1 2">V1718</strain>
    </source>
</reference>
<dbReference type="OrthoDB" id="5490666at2"/>
<dbReference type="Pfam" id="PF13589">
    <property type="entry name" value="HATPase_c_3"/>
    <property type="match status" value="1"/>
</dbReference>
<protein>
    <submittedName>
        <fullName evidence="1">Uncharacterized protein</fullName>
    </submittedName>
</protein>
<sequence>MDQLRAQADAVVANLVTQFADPFDALRELCQNSIDAGTSRIEVWTSFEGAPGKPGVIEIHVDDFGEGMDEAIIDNQFTRLFASTKDKDFTKIGKFGIGFVSVFALKPKAVLVHTGRGGEYWEVLFDHELNIHKSTLNVPVEGTQITIFLEGDQNRYQEVVKRSFDSLKKWCVHAETEIWFEDRSSKTVKQPVEITEAWGLPGRSFHYATEGTEAVLAFSDAPRYSFYNRGLTLAYAESPAGLLPTRIEPHFAHISVKMKSRYLEHTLSRDTIVKDVYYESAMSILQRARLDMFAELVKDVVELVKEPTWNLDHMLEYCSLMEQLSLAPDIESFNLLNARIFRTHGGKGVTPMDLLEMYESKGRVLISPDLTSFVENVGKDEVILGASQLHHAQNPLRVIQTIAPRVMVLAYKESLVGRVVQYFWPRNEAMTKSIKLPESVFVSIEVVEADLIARKMLDDVLSLTQTAGLRFKRIELFRPTTEHSPFFVVAEKLATLMERPSAGAVMKELAVNELHPHFQRLKKLYNTHPDVAVFCLARALLIDDSGAGIHAFNSTLKGDPSTAILEEIMKRAS</sequence>
<dbReference type="SUPFAM" id="SSF55874">
    <property type="entry name" value="ATPase domain of HSP90 chaperone/DNA topoisomerase II/histidine kinase"/>
    <property type="match status" value="1"/>
</dbReference>
<evidence type="ECO:0000313" key="1">
    <source>
        <dbReference type="EMBL" id="QED29204.1"/>
    </source>
</evidence>
<accession>A0A5B8XUX1</accession>
<proteinExistence type="predicted"/>
<dbReference type="Proteomes" id="UP000321595">
    <property type="component" value="Chromosome"/>
</dbReference>
<dbReference type="KEGG" id="bbae:FRD01_18555"/>
<dbReference type="InterPro" id="IPR036890">
    <property type="entry name" value="HATPase_C_sf"/>
</dbReference>
<dbReference type="EMBL" id="CP042467">
    <property type="protein sequence ID" value="QED29204.1"/>
    <property type="molecule type" value="Genomic_DNA"/>
</dbReference>
<name>A0A5B8XUX1_9DELT</name>
<dbReference type="Gene3D" id="3.30.565.10">
    <property type="entry name" value="Histidine kinase-like ATPase, C-terminal domain"/>
    <property type="match status" value="1"/>
</dbReference>
<dbReference type="PRINTS" id="PR00775">
    <property type="entry name" value="HEATSHOCK90"/>
</dbReference>
<organism evidence="1 2">
    <name type="scientific">Microvenator marinus</name>
    <dbReference type="NCBI Taxonomy" id="2600177"/>
    <lineage>
        <taxon>Bacteria</taxon>
        <taxon>Deltaproteobacteria</taxon>
        <taxon>Bradymonadales</taxon>
        <taxon>Microvenatoraceae</taxon>
        <taxon>Microvenator</taxon>
    </lineage>
</organism>